<evidence type="ECO:0000256" key="7">
    <source>
        <dbReference type="ARBA" id="ARBA00022927"/>
    </source>
</evidence>
<dbReference type="GO" id="GO:0098797">
    <property type="term" value="C:plasma membrane protein complex"/>
    <property type="evidence" value="ECO:0007669"/>
    <property type="project" value="TreeGrafter"/>
</dbReference>
<keyword evidence="7" id="KW-0653">Protein transport</keyword>
<evidence type="ECO:0000259" key="11">
    <source>
        <dbReference type="PROSITE" id="PS52015"/>
    </source>
</evidence>
<evidence type="ECO:0000256" key="4">
    <source>
        <dbReference type="ARBA" id="ARBA00022475"/>
    </source>
</evidence>
<evidence type="ECO:0000313" key="12">
    <source>
        <dbReference type="EMBL" id="SFQ29983.1"/>
    </source>
</evidence>
<proteinExistence type="inferred from homology"/>
<dbReference type="NCBIfam" id="TIGR01352">
    <property type="entry name" value="tonB_Cterm"/>
    <property type="match status" value="1"/>
</dbReference>
<name>A0A1I5XDC4_HYMAR</name>
<dbReference type="PRINTS" id="PR01374">
    <property type="entry name" value="TONBPROTEIN"/>
</dbReference>
<keyword evidence="8" id="KW-1133">Transmembrane helix</keyword>
<dbReference type="GO" id="GO:0030288">
    <property type="term" value="C:outer membrane-bounded periplasmic space"/>
    <property type="evidence" value="ECO:0007669"/>
    <property type="project" value="InterPro"/>
</dbReference>
<organism evidence="12 13">
    <name type="scientific">Hymenobacter arizonensis</name>
    <name type="common">Siccationidurans arizonensis</name>
    <dbReference type="NCBI Taxonomy" id="1227077"/>
    <lineage>
        <taxon>Bacteria</taxon>
        <taxon>Pseudomonadati</taxon>
        <taxon>Bacteroidota</taxon>
        <taxon>Cytophagia</taxon>
        <taxon>Cytophagales</taxon>
        <taxon>Hymenobacteraceae</taxon>
        <taxon>Hymenobacter</taxon>
    </lineage>
</organism>
<comment type="similarity">
    <text evidence="2">Belongs to the TonB family.</text>
</comment>
<dbReference type="InterPro" id="IPR051045">
    <property type="entry name" value="TonB-dependent_transducer"/>
</dbReference>
<dbReference type="SUPFAM" id="SSF74653">
    <property type="entry name" value="TolA/TonB C-terminal domain"/>
    <property type="match status" value="1"/>
</dbReference>
<keyword evidence="3" id="KW-0813">Transport</keyword>
<dbReference type="InterPro" id="IPR037682">
    <property type="entry name" value="TonB_C"/>
</dbReference>
<accession>A0A1I5XDC4</accession>
<evidence type="ECO:0000256" key="5">
    <source>
        <dbReference type="ARBA" id="ARBA00022519"/>
    </source>
</evidence>
<feature type="domain" description="TonB C-terminal" evidence="11">
    <location>
        <begin position="46"/>
        <end position="142"/>
    </location>
</feature>
<dbReference type="InterPro" id="IPR003538">
    <property type="entry name" value="TonB"/>
</dbReference>
<reference evidence="13" key="1">
    <citation type="submission" date="2016-10" db="EMBL/GenBank/DDBJ databases">
        <authorList>
            <person name="Varghese N."/>
            <person name="Submissions S."/>
        </authorList>
    </citation>
    <scope>NUCLEOTIDE SEQUENCE [LARGE SCALE GENOMIC DNA]</scope>
    <source>
        <strain evidence="13">OR362-8,ATCC BAA-1266,JCM 13504</strain>
    </source>
</reference>
<evidence type="ECO:0000256" key="9">
    <source>
        <dbReference type="ARBA" id="ARBA00023136"/>
    </source>
</evidence>
<protein>
    <submittedName>
        <fullName evidence="12">TonB family C-terminal domain-containing protein</fullName>
    </submittedName>
</protein>
<evidence type="ECO:0000256" key="10">
    <source>
        <dbReference type="SAM" id="MobiDB-lite"/>
    </source>
</evidence>
<dbReference type="GO" id="GO:0015891">
    <property type="term" value="P:siderophore transport"/>
    <property type="evidence" value="ECO:0007669"/>
    <property type="project" value="InterPro"/>
</dbReference>
<feature type="region of interest" description="Disordered" evidence="10">
    <location>
        <begin position="1"/>
        <end position="22"/>
    </location>
</feature>
<evidence type="ECO:0000256" key="6">
    <source>
        <dbReference type="ARBA" id="ARBA00022692"/>
    </source>
</evidence>
<dbReference type="EMBL" id="FOXS01000002">
    <property type="protein sequence ID" value="SFQ29983.1"/>
    <property type="molecule type" value="Genomic_DNA"/>
</dbReference>
<keyword evidence="4" id="KW-1003">Cell membrane</keyword>
<dbReference type="Gene3D" id="3.30.1150.10">
    <property type="match status" value="1"/>
</dbReference>
<evidence type="ECO:0000256" key="8">
    <source>
        <dbReference type="ARBA" id="ARBA00022989"/>
    </source>
</evidence>
<dbReference type="GO" id="GO:0055085">
    <property type="term" value="P:transmembrane transport"/>
    <property type="evidence" value="ECO:0007669"/>
    <property type="project" value="InterPro"/>
</dbReference>
<keyword evidence="13" id="KW-1185">Reference proteome</keyword>
<dbReference type="GO" id="GO:0031992">
    <property type="term" value="F:energy transducer activity"/>
    <property type="evidence" value="ECO:0007669"/>
    <property type="project" value="InterPro"/>
</dbReference>
<keyword evidence="5" id="KW-0997">Cell inner membrane</keyword>
<dbReference type="InterPro" id="IPR006260">
    <property type="entry name" value="TonB/TolA_C"/>
</dbReference>
<dbReference type="STRING" id="1227077.SAMN04515668_1781"/>
<evidence type="ECO:0000256" key="2">
    <source>
        <dbReference type="ARBA" id="ARBA00006555"/>
    </source>
</evidence>
<sequence length="142" mass="14767">MLFYGASSAIGQKSKSPPIAESPSLGNSYNMCWGAPEQMPELAGGGGIAAIINAVQNHIIYPEQALAQDIQGRVFVTFTVATDGLVQDVTVIKGIGGGCDEATLAAVQQLPRFTPAKQTGKAVPVALTLPVTFQIPTSPKKK</sequence>
<evidence type="ECO:0000256" key="3">
    <source>
        <dbReference type="ARBA" id="ARBA00022448"/>
    </source>
</evidence>
<dbReference type="GO" id="GO:0015031">
    <property type="term" value="P:protein transport"/>
    <property type="evidence" value="ECO:0007669"/>
    <property type="project" value="UniProtKB-KW"/>
</dbReference>
<dbReference type="PANTHER" id="PTHR33446:SF2">
    <property type="entry name" value="PROTEIN TONB"/>
    <property type="match status" value="1"/>
</dbReference>
<comment type="subcellular location">
    <subcellularLocation>
        <location evidence="1">Cell inner membrane</location>
        <topology evidence="1">Single-pass membrane protein</topology>
        <orientation evidence="1">Periplasmic side</orientation>
    </subcellularLocation>
</comment>
<keyword evidence="6" id="KW-0812">Transmembrane</keyword>
<dbReference type="Proteomes" id="UP000199029">
    <property type="component" value="Unassembled WGS sequence"/>
</dbReference>
<dbReference type="PROSITE" id="PS52015">
    <property type="entry name" value="TONB_CTD"/>
    <property type="match status" value="1"/>
</dbReference>
<evidence type="ECO:0000256" key="1">
    <source>
        <dbReference type="ARBA" id="ARBA00004383"/>
    </source>
</evidence>
<gene>
    <name evidence="12" type="ORF">SAMN04515668_1781</name>
</gene>
<keyword evidence="9" id="KW-0472">Membrane</keyword>
<evidence type="ECO:0000313" key="13">
    <source>
        <dbReference type="Proteomes" id="UP000199029"/>
    </source>
</evidence>
<dbReference type="AlphaFoldDB" id="A0A1I5XDC4"/>
<dbReference type="Pfam" id="PF03544">
    <property type="entry name" value="TonB_C"/>
    <property type="match status" value="1"/>
</dbReference>
<dbReference type="PANTHER" id="PTHR33446">
    <property type="entry name" value="PROTEIN TONB-RELATED"/>
    <property type="match status" value="1"/>
</dbReference>